<dbReference type="PANTHER" id="PTHR46847">
    <property type="entry name" value="D-ALLOSE-BINDING PERIPLASMIC PROTEIN-RELATED"/>
    <property type="match status" value="1"/>
</dbReference>
<evidence type="ECO:0000256" key="3">
    <source>
        <dbReference type="ARBA" id="ARBA00022729"/>
    </source>
</evidence>
<dbReference type="Pfam" id="PF13407">
    <property type="entry name" value="Peripla_BP_4"/>
    <property type="match status" value="1"/>
</dbReference>
<dbReference type="RefSeq" id="WP_234751041.1">
    <property type="nucleotide sequence ID" value="NZ_BAAAWN010000001.1"/>
</dbReference>
<keyword evidence="3 4" id="KW-0732">Signal</keyword>
<keyword evidence="7" id="KW-1185">Reference proteome</keyword>
<evidence type="ECO:0000256" key="1">
    <source>
        <dbReference type="ARBA" id="ARBA00004196"/>
    </source>
</evidence>
<evidence type="ECO:0000313" key="6">
    <source>
        <dbReference type="EMBL" id="MFB9819848.1"/>
    </source>
</evidence>
<dbReference type="InterPro" id="IPR028082">
    <property type="entry name" value="Peripla_BP_I"/>
</dbReference>
<evidence type="ECO:0000313" key="7">
    <source>
        <dbReference type="Proteomes" id="UP001589702"/>
    </source>
</evidence>
<dbReference type="EMBL" id="JBHMBC010000014">
    <property type="protein sequence ID" value="MFB9819848.1"/>
    <property type="molecule type" value="Genomic_DNA"/>
</dbReference>
<feature type="domain" description="Periplasmic binding protein" evidence="5">
    <location>
        <begin position="77"/>
        <end position="338"/>
    </location>
</feature>
<feature type="signal peptide" evidence="4">
    <location>
        <begin position="1"/>
        <end position="27"/>
    </location>
</feature>
<evidence type="ECO:0000259" key="5">
    <source>
        <dbReference type="Pfam" id="PF13407"/>
    </source>
</evidence>
<sequence>MMRQKRAAILPIVISVALLGMTGCQRASETTNAAAGTSNPESVATKALALDIAPVTASPKIPSVKNGTSLRGKNIRFIASGLSFPFSQDVLAGVKEGAAAAGATVTVSDSEGDPPKAASLVDQAVAQSVDVILLQGTPPKSVASSITGAKSHGIPVISVGSDAPGKVSKELADIGVFAYASATNDVGTRQANFVAADSSCHAGVLYLGSSSFGTSSSDVVDQFTKQFAQLCPDAKVAVQDAPLEAWSSLLQPQVNAFLQRNPETRYVVSLVDDMNLAIKPSITGLAGRNIRLVGSNAIVGALSGLQDKADPEAATVGTNLYQMGWAAVDQAMRAIAGEDAVADEQVPNRTFTRANIDTIDLAKKSGDWYGSFDFRTFYTRLWQG</sequence>
<dbReference type="Proteomes" id="UP001589702">
    <property type="component" value="Unassembled WGS sequence"/>
</dbReference>
<evidence type="ECO:0000256" key="4">
    <source>
        <dbReference type="SAM" id="SignalP"/>
    </source>
</evidence>
<reference evidence="6 7" key="1">
    <citation type="submission" date="2024-09" db="EMBL/GenBank/DDBJ databases">
        <authorList>
            <person name="Sun Q."/>
            <person name="Mori K."/>
        </authorList>
    </citation>
    <scope>NUCLEOTIDE SEQUENCE [LARGE SCALE GENOMIC DNA]</scope>
    <source>
        <strain evidence="6 7">JCM 1334</strain>
    </source>
</reference>
<protein>
    <submittedName>
        <fullName evidence="6">Sugar ABC transporter substrate-binding protein</fullName>
    </submittedName>
</protein>
<name>A0ABV5XYN6_ARTRM</name>
<comment type="similarity">
    <text evidence="2">Belongs to the bacterial solute-binding protein 2 family.</text>
</comment>
<dbReference type="SUPFAM" id="SSF53822">
    <property type="entry name" value="Periplasmic binding protein-like I"/>
    <property type="match status" value="1"/>
</dbReference>
<comment type="caution">
    <text evidence="6">The sequence shown here is derived from an EMBL/GenBank/DDBJ whole genome shotgun (WGS) entry which is preliminary data.</text>
</comment>
<accession>A0ABV5XYN6</accession>
<proteinExistence type="inferred from homology"/>
<dbReference type="Gene3D" id="3.40.50.2300">
    <property type="match status" value="2"/>
</dbReference>
<gene>
    <name evidence="6" type="ORF">ACFFP1_10070</name>
</gene>
<dbReference type="InterPro" id="IPR025997">
    <property type="entry name" value="SBP_2_dom"/>
</dbReference>
<evidence type="ECO:0000256" key="2">
    <source>
        <dbReference type="ARBA" id="ARBA00007639"/>
    </source>
</evidence>
<feature type="chain" id="PRO_5045533550" evidence="4">
    <location>
        <begin position="28"/>
        <end position="384"/>
    </location>
</feature>
<dbReference type="PANTHER" id="PTHR46847:SF1">
    <property type="entry name" value="D-ALLOSE-BINDING PERIPLASMIC PROTEIN-RELATED"/>
    <property type="match status" value="1"/>
</dbReference>
<comment type="subcellular location">
    <subcellularLocation>
        <location evidence="1">Cell envelope</location>
    </subcellularLocation>
</comment>
<dbReference type="PROSITE" id="PS51257">
    <property type="entry name" value="PROKAR_LIPOPROTEIN"/>
    <property type="match status" value="1"/>
</dbReference>
<organism evidence="6 7">
    <name type="scientific">Arthrobacter ramosus</name>
    <dbReference type="NCBI Taxonomy" id="1672"/>
    <lineage>
        <taxon>Bacteria</taxon>
        <taxon>Bacillati</taxon>
        <taxon>Actinomycetota</taxon>
        <taxon>Actinomycetes</taxon>
        <taxon>Micrococcales</taxon>
        <taxon>Micrococcaceae</taxon>
        <taxon>Arthrobacter</taxon>
    </lineage>
</organism>